<dbReference type="KEGG" id="pcs:N7525_008392"/>
<dbReference type="Proteomes" id="UP000000724">
    <property type="component" value="Contig Pc00c21"/>
</dbReference>
<dbReference type="HOGENOM" id="CLU_1220039_0_0_1"/>
<dbReference type="EMBL" id="AM920436">
    <property type="protein sequence ID" value="CAP96779.1"/>
    <property type="molecule type" value="Genomic_DNA"/>
</dbReference>
<gene>
    <name evidence="2" type="ORF">Pc21g18820</name>
    <name evidence="2" type="ORF">PCH_Pc21g18820</name>
</gene>
<proteinExistence type="predicted"/>
<feature type="region of interest" description="Disordered" evidence="1">
    <location>
        <begin position="58"/>
        <end position="89"/>
    </location>
</feature>
<name>B6HI81_PENRW</name>
<keyword evidence="3" id="KW-1185">Reference proteome</keyword>
<evidence type="ECO:0000313" key="2">
    <source>
        <dbReference type="EMBL" id="CAP96779.1"/>
    </source>
</evidence>
<accession>B6HI81</accession>
<feature type="compositionally biased region" description="Basic and acidic residues" evidence="1">
    <location>
        <begin position="58"/>
        <end position="71"/>
    </location>
</feature>
<organism evidence="2 3">
    <name type="scientific">Penicillium rubens (strain ATCC 28089 / DSM 1075 / NRRL 1951 / Wisconsin 54-1255)</name>
    <name type="common">Penicillium chrysogenum</name>
    <dbReference type="NCBI Taxonomy" id="500485"/>
    <lineage>
        <taxon>Eukaryota</taxon>
        <taxon>Fungi</taxon>
        <taxon>Dikarya</taxon>
        <taxon>Ascomycota</taxon>
        <taxon>Pezizomycotina</taxon>
        <taxon>Eurotiomycetes</taxon>
        <taxon>Eurotiomycetidae</taxon>
        <taxon>Eurotiales</taxon>
        <taxon>Aspergillaceae</taxon>
        <taxon>Penicillium</taxon>
        <taxon>Penicillium chrysogenum species complex</taxon>
    </lineage>
</organism>
<dbReference type="AlphaFoldDB" id="B6HI81"/>
<evidence type="ECO:0000256" key="1">
    <source>
        <dbReference type="SAM" id="MobiDB-lite"/>
    </source>
</evidence>
<sequence length="227" mass="25636">MCSIILDCHGRNRNAGTGTARWSLDGHHGLCDEAQRHESDVSDIPRTCPVSKAINASRDETYRASASREKLPSPQKDLNSEGEQQGWTRDKVRGRRYGLFSKVTSALLGCHARGLFGDWTDMQGRALQPERGRQFEKEQKKETHGPAVVADVNSEDRPMKSRVESPLDMEYWLVDSVEASVKSLTCRKCEIEKSPRYVHVIYLQPARFSTSWHSKENPPAQLTRSPV</sequence>
<evidence type="ECO:0000313" key="3">
    <source>
        <dbReference type="Proteomes" id="UP000000724"/>
    </source>
</evidence>
<protein>
    <submittedName>
        <fullName evidence="2">Uncharacterized protein</fullName>
    </submittedName>
</protein>
<dbReference type="VEuPathDB" id="FungiDB:PCH_Pc21g18820"/>
<reference evidence="2 3" key="1">
    <citation type="journal article" date="2008" name="Nat. Biotechnol.">
        <title>Genome sequencing and analysis of the filamentous fungus Penicillium chrysogenum.</title>
        <authorList>
            <person name="van den Berg M.A."/>
            <person name="Albang R."/>
            <person name="Albermann K."/>
            <person name="Badger J.H."/>
            <person name="Daran J.-M."/>
            <person name="Driessen A.J.M."/>
            <person name="Garcia-Estrada C."/>
            <person name="Fedorova N.D."/>
            <person name="Harris D.M."/>
            <person name="Heijne W.H.M."/>
            <person name="Joardar V.S."/>
            <person name="Kiel J.A.K.W."/>
            <person name="Kovalchuk A."/>
            <person name="Martin J.F."/>
            <person name="Nierman W.C."/>
            <person name="Nijland J.G."/>
            <person name="Pronk J.T."/>
            <person name="Roubos J.A."/>
            <person name="van der Klei I.J."/>
            <person name="van Peij N.N.M.E."/>
            <person name="Veenhuis M."/>
            <person name="von Doehren H."/>
            <person name="Wagner C."/>
            <person name="Wortman J.R."/>
            <person name="Bovenberg R.A.L."/>
        </authorList>
    </citation>
    <scope>NUCLEOTIDE SEQUENCE [LARGE SCALE GENOMIC DNA]</scope>
    <source>
        <strain evidence="3">ATCC 28089 / DSM 1075 / NRRL 1951 / Wisconsin 54-1255</strain>
    </source>
</reference>
<dbReference type="GeneID" id="8317209"/>